<proteinExistence type="predicted"/>
<protein>
    <submittedName>
        <fullName evidence="1">Uncharacterized protein</fullName>
    </submittedName>
</protein>
<dbReference type="EMBL" id="CP003156">
    <property type="protein sequence ID" value="AEV31030.1"/>
    <property type="molecule type" value="Genomic_DNA"/>
</dbReference>
<evidence type="ECO:0000313" key="1">
    <source>
        <dbReference type="EMBL" id="AEV31030.1"/>
    </source>
</evidence>
<dbReference type="STRING" id="926562.Oweho_0003"/>
<gene>
    <name evidence="1" type="ordered locus">Oweho_0003</name>
</gene>
<organism evidence="1 2">
    <name type="scientific">Owenweeksia hongkongensis (strain DSM 17368 / CIP 108786 / JCM 12287 / NRRL B-23963 / UST20020801)</name>
    <dbReference type="NCBI Taxonomy" id="926562"/>
    <lineage>
        <taxon>Bacteria</taxon>
        <taxon>Pseudomonadati</taxon>
        <taxon>Bacteroidota</taxon>
        <taxon>Flavobacteriia</taxon>
        <taxon>Flavobacteriales</taxon>
        <taxon>Owenweeksiaceae</taxon>
        <taxon>Owenweeksia</taxon>
    </lineage>
</organism>
<reference evidence="1 2" key="1">
    <citation type="journal article" date="2012" name="Stand. Genomic Sci.">
        <title>Genome sequence of the orange-pigmented seawater bacterium Owenweeksia hongkongensis type strain (UST20020801(T)).</title>
        <authorList>
            <person name="Riedel T."/>
            <person name="Held B."/>
            <person name="Nolan M."/>
            <person name="Lucas S."/>
            <person name="Lapidus A."/>
            <person name="Tice H."/>
            <person name="Del Rio T.G."/>
            <person name="Cheng J.F."/>
            <person name="Han C."/>
            <person name="Tapia R."/>
            <person name="Goodwin L.A."/>
            <person name="Pitluck S."/>
            <person name="Liolios K."/>
            <person name="Mavromatis K."/>
            <person name="Pagani I."/>
            <person name="Ivanova N."/>
            <person name="Mikhailova N."/>
            <person name="Pati A."/>
            <person name="Chen A."/>
            <person name="Palaniappan K."/>
            <person name="Rohde M."/>
            <person name="Tindall B.J."/>
            <person name="Detter J.C."/>
            <person name="Goker M."/>
            <person name="Woyke T."/>
            <person name="Bristow J."/>
            <person name="Eisen J.A."/>
            <person name="Markowitz V."/>
            <person name="Hugenholtz P."/>
            <person name="Klenk H.P."/>
            <person name="Kyrpides N.C."/>
        </authorList>
    </citation>
    <scope>NUCLEOTIDE SEQUENCE</scope>
    <source>
        <strain evidence="2">DSM 17368 / JCM 12287 / NRRL B-23963</strain>
    </source>
</reference>
<dbReference type="eggNOG" id="ENOG50337PT">
    <property type="taxonomic scope" value="Bacteria"/>
</dbReference>
<dbReference type="HOGENOM" id="CLU_2082462_0_0_10"/>
<accession>G8R519</accession>
<dbReference type="Proteomes" id="UP000005631">
    <property type="component" value="Chromosome"/>
</dbReference>
<evidence type="ECO:0000313" key="2">
    <source>
        <dbReference type="Proteomes" id="UP000005631"/>
    </source>
</evidence>
<dbReference type="RefSeq" id="WP_014200391.1">
    <property type="nucleotide sequence ID" value="NC_016599.1"/>
</dbReference>
<keyword evidence="2" id="KW-1185">Reference proteome</keyword>
<name>G8R519_OWEHD</name>
<dbReference type="AlphaFoldDB" id="G8R519"/>
<sequence length="117" mass="13027">MRKIYRYKDLTKVVQKEEHVTLTVEFVTDGNTGVTAVNIPGPNDPTILNEGSANIGKGKDLYSELTACVTDVANPIPEEDTITVRYFINEDLLLEHTNAKSVSDQPMIILMIKFVES</sequence>
<dbReference type="OrthoDB" id="1443543at2"/>
<dbReference type="KEGG" id="oho:Oweho_0003"/>